<dbReference type="InterPro" id="IPR016181">
    <property type="entry name" value="Acyl_CoA_acyltransferase"/>
</dbReference>
<feature type="compositionally biased region" description="Low complexity" evidence="3">
    <location>
        <begin position="187"/>
        <end position="199"/>
    </location>
</feature>
<evidence type="ECO:0000313" key="5">
    <source>
        <dbReference type="EMBL" id="GAA4714013.1"/>
    </source>
</evidence>
<evidence type="ECO:0000256" key="2">
    <source>
        <dbReference type="ARBA" id="ARBA00023315"/>
    </source>
</evidence>
<accession>A0ABP8XVG3</accession>
<protein>
    <recommendedName>
        <fullName evidence="4">N-acetyltransferase domain-containing protein</fullName>
    </recommendedName>
</protein>
<evidence type="ECO:0000256" key="1">
    <source>
        <dbReference type="ARBA" id="ARBA00022679"/>
    </source>
</evidence>
<dbReference type="EMBL" id="BAABHM010000018">
    <property type="protein sequence ID" value="GAA4714013.1"/>
    <property type="molecule type" value="Genomic_DNA"/>
</dbReference>
<keyword evidence="6" id="KW-1185">Reference proteome</keyword>
<organism evidence="5 6">
    <name type="scientific">Promicromonospora umidemergens</name>
    <dbReference type="NCBI Taxonomy" id="629679"/>
    <lineage>
        <taxon>Bacteria</taxon>
        <taxon>Bacillati</taxon>
        <taxon>Actinomycetota</taxon>
        <taxon>Actinomycetes</taxon>
        <taxon>Micrococcales</taxon>
        <taxon>Promicromonosporaceae</taxon>
        <taxon>Promicromonospora</taxon>
    </lineage>
</organism>
<reference evidence="6" key="1">
    <citation type="journal article" date="2019" name="Int. J. Syst. Evol. Microbiol.">
        <title>The Global Catalogue of Microorganisms (GCM) 10K type strain sequencing project: providing services to taxonomists for standard genome sequencing and annotation.</title>
        <authorList>
            <consortium name="The Broad Institute Genomics Platform"/>
            <consortium name="The Broad Institute Genome Sequencing Center for Infectious Disease"/>
            <person name="Wu L."/>
            <person name="Ma J."/>
        </authorList>
    </citation>
    <scope>NUCLEOTIDE SEQUENCE [LARGE SCALE GENOMIC DNA]</scope>
    <source>
        <strain evidence="6">JCM 17975</strain>
    </source>
</reference>
<dbReference type="PANTHER" id="PTHR43877:SF2">
    <property type="entry name" value="AMINOALKYLPHOSPHONATE N-ACETYLTRANSFERASE-RELATED"/>
    <property type="match status" value="1"/>
</dbReference>
<evidence type="ECO:0000256" key="3">
    <source>
        <dbReference type="SAM" id="MobiDB-lite"/>
    </source>
</evidence>
<dbReference type="PANTHER" id="PTHR43877">
    <property type="entry name" value="AMINOALKYLPHOSPHONATE N-ACETYLTRANSFERASE-RELATED-RELATED"/>
    <property type="match status" value="1"/>
</dbReference>
<dbReference type="Gene3D" id="3.40.630.30">
    <property type="match status" value="1"/>
</dbReference>
<dbReference type="Pfam" id="PF00583">
    <property type="entry name" value="Acetyltransf_1"/>
    <property type="match status" value="1"/>
</dbReference>
<name>A0ABP8XVG3_9MICO</name>
<evidence type="ECO:0000313" key="6">
    <source>
        <dbReference type="Proteomes" id="UP001500843"/>
    </source>
</evidence>
<feature type="region of interest" description="Disordered" evidence="3">
    <location>
        <begin position="175"/>
        <end position="203"/>
    </location>
</feature>
<dbReference type="CDD" id="cd04301">
    <property type="entry name" value="NAT_SF"/>
    <property type="match status" value="1"/>
</dbReference>
<evidence type="ECO:0000259" key="4">
    <source>
        <dbReference type="PROSITE" id="PS51186"/>
    </source>
</evidence>
<feature type="domain" description="N-acetyltransferase" evidence="4">
    <location>
        <begin position="5"/>
        <end position="167"/>
    </location>
</feature>
<comment type="caution">
    <text evidence="5">The sequence shown here is derived from an EMBL/GenBank/DDBJ whole genome shotgun (WGS) entry which is preliminary data.</text>
</comment>
<dbReference type="Proteomes" id="UP001500843">
    <property type="component" value="Unassembled WGS sequence"/>
</dbReference>
<proteinExistence type="predicted"/>
<keyword evidence="1" id="KW-0808">Transferase</keyword>
<keyword evidence="2" id="KW-0012">Acyltransferase</keyword>
<dbReference type="PROSITE" id="PS51186">
    <property type="entry name" value="GNAT"/>
    <property type="match status" value="1"/>
</dbReference>
<dbReference type="InterPro" id="IPR000182">
    <property type="entry name" value="GNAT_dom"/>
</dbReference>
<dbReference type="RefSeq" id="WP_253873865.1">
    <property type="nucleotide sequence ID" value="NZ_BAABHM010000018.1"/>
</dbReference>
<sequence length="217" mass="22431">MPTATLLRPATDADISRLVTLNNAAIPAVPDTPAADMAELLDVASLALVAVDPNSPADPLGFVVALESGEDWPGENYAWFEERGLDHLYVDRIVVGEGARGRGIGQLFYDAVFDAARTAGHEVVTCEVNLNPPNPGSMRFHGRLGFEERGQQLTKGGDVLVAKLAADVGSAGADDAAGRAAKRRAATSRATTTGTSRTGVPTIAPTGARAALTTAAV</sequence>
<dbReference type="SUPFAM" id="SSF55729">
    <property type="entry name" value="Acyl-CoA N-acyltransferases (Nat)"/>
    <property type="match status" value="1"/>
</dbReference>
<gene>
    <name evidence="5" type="ORF">GCM10023198_41410</name>
</gene>
<dbReference type="InterPro" id="IPR050832">
    <property type="entry name" value="Bact_Acetyltransf"/>
</dbReference>